<evidence type="ECO:0000313" key="3">
    <source>
        <dbReference type="Proteomes" id="UP000298551"/>
    </source>
</evidence>
<organism evidence="2 3">
    <name type="scientific">Pseudomonas putida</name>
    <name type="common">Arthrobacter siderocapsulatus</name>
    <dbReference type="NCBI Taxonomy" id="303"/>
    <lineage>
        <taxon>Bacteria</taxon>
        <taxon>Pseudomonadati</taxon>
        <taxon>Pseudomonadota</taxon>
        <taxon>Gammaproteobacteria</taxon>
        <taxon>Pseudomonadales</taxon>
        <taxon>Pseudomonadaceae</taxon>
        <taxon>Pseudomonas</taxon>
    </lineage>
</organism>
<proteinExistence type="predicted"/>
<sequence>MVAPRDEPIRFNRLRQKIYVYNFRDSWWNPFIAWRVVPVAYDWSQVYAEHWSQKGVLPNGGVIFKWGVTLSIVAPGTYDVIDRFNLSSMNADEQTWAYICAYMQGGPSALPPPAPPKDHNDLLWYQFALRLAPKVVWPADMDLESRTAP</sequence>
<evidence type="ECO:0000259" key="1">
    <source>
        <dbReference type="Pfam" id="PF20455"/>
    </source>
</evidence>
<reference evidence="3" key="1">
    <citation type="submission" date="2019-04" db="EMBL/GenBank/DDBJ databases">
        <title>Genome sequence of Pseudomonas putida 1290, an auxin catabolizing strain.</title>
        <authorList>
            <person name="Laird T.S."/>
            <person name="Leveau J.H.J."/>
        </authorList>
    </citation>
    <scope>NUCLEOTIDE SEQUENCE [LARGE SCALE GENOMIC DNA]</scope>
    <source>
        <strain evidence="3">1290</strain>
    </source>
</reference>
<name>A0A4D6XHX7_PSEPU</name>
<evidence type="ECO:0000313" key="2">
    <source>
        <dbReference type="EMBL" id="QCI15459.1"/>
    </source>
</evidence>
<dbReference type="OrthoDB" id="8927663at2"/>
<dbReference type="Pfam" id="PF20455">
    <property type="entry name" value="DUF6708"/>
    <property type="match status" value="1"/>
</dbReference>
<feature type="domain" description="DUF6708" evidence="1">
    <location>
        <begin position="2"/>
        <end position="127"/>
    </location>
</feature>
<dbReference type="EMBL" id="CP039371">
    <property type="protein sequence ID" value="QCI15459.1"/>
    <property type="molecule type" value="Genomic_DNA"/>
</dbReference>
<dbReference type="InterPro" id="IPR046554">
    <property type="entry name" value="DUF6708"/>
</dbReference>
<protein>
    <recommendedName>
        <fullName evidence="1">DUF6708 domain-containing protein</fullName>
    </recommendedName>
</protein>
<dbReference type="Proteomes" id="UP000298551">
    <property type="component" value="Chromosome"/>
</dbReference>
<accession>A0A4D6XHX7</accession>
<dbReference type="AlphaFoldDB" id="A0A4D6XHX7"/>
<gene>
    <name evidence="2" type="ORF">E6B08_12185</name>
</gene>